<keyword evidence="2" id="KW-1185">Reference proteome</keyword>
<reference evidence="2" key="1">
    <citation type="journal article" date="2019" name="Int. J. Syst. Evol. Microbiol.">
        <title>The Global Catalogue of Microorganisms (GCM) 10K type strain sequencing project: providing services to taxonomists for standard genome sequencing and annotation.</title>
        <authorList>
            <consortium name="The Broad Institute Genomics Platform"/>
            <consortium name="The Broad Institute Genome Sequencing Center for Infectious Disease"/>
            <person name="Wu L."/>
            <person name="Ma J."/>
        </authorList>
    </citation>
    <scope>NUCLEOTIDE SEQUENCE [LARGE SCALE GENOMIC DNA]</scope>
    <source>
        <strain evidence="2">CGMCC 1.15122</strain>
    </source>
</reference>
<sequence length="319" mass="35190">MLSLTSPTILTVLRGISSRFSSSQSDMLPAAGTPERDSFVYAVKNFFGLTDDVVLSDSSITLEEWADALSECGGITHLHLFEHAEGGAFSHQLQRQHRYSEASLMQEAEALKTLLVGDAQPSRTVVSWLSAQSATGFMLGALLPQLANWQSRSLFDHANALWELNAGDIMVTSEDRWRQLAQRLPSLPMNMTAVATSPLDKHTYRALLAKGVAHIIELHCQPGFGILAARRSRQAPFELLSHWHPTESDDYLLKLIKGAVPEEVQLVRRLRWVGARHFLPSDGAETFEQRSLAIESGLLSESPAWRVPFHDARPGASAA</sequence>
<evidence type="ECO:0000313" key="1">
    <source>
        <dbReference type="EMBL" id="GGC94054.1"/>
    </source>
</evidence>
<gene>
    <name evidence="1" type="ORF">GCM10011382_25590</name>
</gene>
<dbReference type="RefSeq" id="WP_188639880.1">
    <property type="nucleotide sequence ID" value="NZ_BMHM01000004.1"/>
</dbReference>
<name>A0ABQ1PBM7_9GAMM</name>
<protein>
    <submittedName>
        <fullName evidence="1">Uncharacterized protein</fullName>
    </submittedName>
</protein>
<dbReference type="EMBL" id="BMHM01000004">
    <property type="protein sequence ID" value="GGC94054.1"/>
    <property type="molecule type" value="Genomic_DNA"/>
</dbReference>
<organism evidence="1 2">
    <name type="scientific">Vreelandella lutescens</name>
    <dbReference type="NCBI Taxonomy" id="1602943"/>
    <lineage>
        <taxon>Bacteria</taxon>
        <taxon>Pseudomonadati</taxon>
        <taxon>Pseudomonadota</taxon>
        <taxon>Gammaproteobacteria</taxon>
        <taxon>Oceanospirillales</taxon>
        <taxon>Halomonadaceae</taxon>
        <taxon>Vreelandella</taxon>
    </lineage>
</organism>
<dbReference type="Proteomes" id="UP000597301">
    <property type="component" value="Unassembled WGS sequence"/>
</dbReference>
<accession>A0ABQ1PBM7</accession>
<proteinExistence type="predicted"/>
<comment type="caution">
    <text evidence="1">The sequence shown here is derived from an EMBL/GenBank/DDBJ whole genome shotgun (WGS) entry which is preliminary data.</text>
</comment>
<evidence type="ECO:0000313" key="2">
    <source>
        <dbReference type="Proteomes" id="UP000597301"/>
    </source>
</evidence>